<dbReference type="EMBL" id="JAPEUY010000003">
    <property type="protein sequence ID" value="KAJ4374893.1"/>
    <property type="molecule type" value="Genomic_DNA"/>
</dbReference>
<accession>A0A9W8YFF3</accession>
<protein>
    <submittedName>
        <fullName evidence="1">Uncharacterized protein</fullName>
    </submittedName>
</protein>
<evidence type="ECO:0000313" key="1">
    <source>
        <dbReference type="EMBL" id="KAJ4374893.1"/>
    </source>
</evidence>
<dbReference type="AlphaFoldDB" id="A0A9W8YFF3"/>
<keyword evidence="2" id="KW-1185">Reference proteome</keyword>
<dbReference type="OrthoDB" id="3799366at2759"/>
<reference evidence="1" key="1">
    <citation type="submission" date="2022-10" db="EMBL/GenBank/DDBJ databases">
        <title>Tapping the CABI collections for fungal endophytes: first genome assemblies for Collariella, Neodidymelliopsis, Ascochyta clinopodiicola, Didymella pomorum, Didymosphaeria variabile, Neocosmospora piperis and Neocucurbitaria cava.</title>
        <authorList>
            <person name="Hill R."/>
        </authorList>
    </citation>
    <scope>NUCLEOTIDE SEQUENCE</scope>
    <source>
        <strain evidence="1">IMI 356814</strain>
    </source>
</reference>
<evidence type="ECO:0000313" key="2">
    <source>
        <dbReference type="Proteomes" id="UP001140560"/>
    </source>
</evidence>
<organism evidence="1 2">
    <name type="scientific">Neocucurbitaria cava</name>
    <dbReference type="NCBI Taxonomy" id="798079"/>
    <lineage>
        <taxon>Eukaryota</taxon>
        <taxon>Fungi</taxon>
        <taxon>Dikarya</taxon>
        <taxon>Ascomycota</taxon>
        <taxon>Pezizomycotina</taxon>
        <taxon>Dothideomycetes</taxon>
        <taxon>Pleosporomycetidae</taxon>
        <taxon>Pleosporales</taxon>
        <taxon>Pleosporineae</taxon>
        <taxon>Cucurbitariaceae</taxon>
        <taxon>Neocucurbitaria</taxon>
    </lineage>
</organism>
<name>A0A9W8YFF3_9PLEO</name>
<sequence length="325" mass="37357">MTDPKLLTFNLNATADLLSQLTGRSKVRKAITSLSRGKDMSAEPEDNPSLLDQAEVQATLWQEYGRYHMPDKRDRMNRWIDNIAYDSELEPASIARRATLGVFEDWLHWSGYNARQWLRTLDECEQRFRAAGLVYHQIPYHLRRPIAVPAPNGFPLDQLPLVRLSQIFETDQSRTKEVFFRPWFQVYDLAIESINTADAHTHGSKSREFLKGINKRFNESCIRLTRPLNILNEGLVWLEDAVAQVHGRSDLGGSEMLASEFSREGSLFRRWMQTFREVELGLVGSKSAFIKGYADTLLTVGVEPKEYWSLLAEDTSWVKMESLNA</sequence>
<gene>
    <name evidence="1" type="ORF">N0V83_001971</name>
</gene>
<proteinExistence type="predicted"/>
<comment type="caution">
    <text evidence="1">The sequence shown here is derived from an EMBL/GenBank/DDBJ whole genome shotgun (WGS) entry which is preliminary data.</text>
</comment>
<dbReference type="Proteomes" id="UP001140560">
    <property type="component" value="Unassembled WGS sequence"/>
</dbReference>